<dbReference type="InterPro" id="IPR050256">
    <property type="entry name" value="Glycosyltransferase_2"/>
</dbReference>
<reference evidence="4" key="1">
    <citation type="submission" date="2017-06" db="EMBL/GenBank/DDBJ databases">
        <authorList>
            <person name="Varghese N."/>
            <person name="Submissions S."/>
        </authorList>
    </citation>
    <scope>NUCLEOTIDE SEQUENCE [LARGE SCALE GENOMIC DNA]</scope>
    <source>
        <strain evidence="4">JAD2</strain>
    </source>
</reference>
<keyword evidence="1" id="KW-0472">Membrane</keyword>
<evidence type="ECO:0000259" key="2">
    <source>
        <dbReference type="Pfam" id="PF00535"/>
    </source>
</evidence>
<protein>
    <submittedName>
        <fullName evidence="3">Glycosyltransferase involved in cell wall bisynthesis</fullName>
    </submittedName>
</protein>
<dbReference type="SUPFAM" id="SSF53448">
    <property type="entry name" value="Nucleotide-diphospho-sugar transferases"/>
    <property type="match status" value="1"/>
</dbReference>
<evidence type="ECO:0000313" key="3">
    <source>
        <dbReference type="EMBL" id="SNB71878.1"/>
    </source>
</evidence>
<keyword evidence="1" id="KW-1133">Transmembrane helix</keyword>
<dbReference type="EMBL" id="FYEK01000054">
    <property type="protein sequence ID" value="SNB71878.1"/>
    <property type="molecule type" value="Genomic_DNA"/>
</dbReference>
<sequence>MHLVVQIPAYNEAETIGGVIQEIPRRIPGIDQVTVLVVDDGSRDGTGEVARAAGADVVIRHRRNRGLAAAFQTGMDAALRLGADLIVNLDADGQYDPADIPALIAPILRGEADLVVGDRQVMRLTHFPWPKRALSALGSAVVRWASGVEIPDAPSGFRAYTREAALRLIVLTDFSYTVEHLIQAGKRRLAVAHVPVRARPTPRPSRLHHGVWDFIKRQGATLVRVYAGYEPLKAFFYISLPFWLIGLILFARLAWFFVTEGFALRGHLQSLIVATLSIILAFLIFLFGLLADRIGDNRRLLEEIMRRLRELETRL</sequence>
<dbReference type="RefSeq" id="WP_088572032.1">
    <property type="nucleotide sequence ID" value="NZ_FYEK01000054.1"/>
</dbReference>
<keyword evidence="4" id="KW-1185">Reference proteome</keyword>
<name>A0A212RHJ4_9CHLR</name>
<dbReference type="Gene3D" id="3.90.550.10">
    <property type="entry name" value="Spore Coat Polysaccharide Biosynthesis Protein SpsA, Chain A"/>
    <property type="match status" value="1"/>
</dbReference>
<dbReference type="CDD" id="cd04179">
    <property type="entry name" value="DPM_DPG-synthase_like"/>
    <property type="match status" value="1"/>
</dbReference>
<dbReference type="GO" id="GO:0016740">
    <property type="term" value="F:transferase activity"/>
    <property type="evidence" value="ECO:0007669"/>
    <property type="project" value="UniProtKB-KW"/>
</dbReference>
<accession>A0A212RHJ4</accession>
<dbReference type="InterPro" id="IPR029044">
    <property type="entry name" value="Nucleotide-diphossugar_trans"/>
</dbReference>
<dbReference type="PANTHER" id="PTHR48090:SF7">
    <property type="entry name" value="RFBJ PROTEIN"/>
    <property type="match status" value="1"/>
</dbReference>
<evidence type="ECO:0000313" key="4">
    <source>
        <dbReference type="Proteomes" id="UP000197025"/>
    </source>
</evidence>
<dbReference type="Proteomes" id="UP000197025">
    <property type="component" value="Unassembled WGS sequence"/>
</dbReference>
<dbReference type="AlphaFoldDB" id="A0A212RHJ4"/>
<gene>
    <name evidence="3" type="ORF">SAMN02746019_00015210</name>
</gene>
<evidence type="ECO:0000256" key="1">
    <source>
        <dbReference type="SAM" id="Phobius"/>
    </source>
</evidence>
<feature type="domain" description="Glycosyltransferase 2-like" evidence="2">
    <location>
        <begin position="6"/>
        <end position="165"/>
    </location>
</feature>
<keyword evidence="1" id="KW-0812">Transmembrane</keyword>
<feature type="transmembrane region" description="Helical" evidence="1">
    <location>
        <begin position="234"/>
        <end position="258"/>
    </location>
</feature>
<proteinExistence type="predicted"/>
<keyword evidence="3" id="KW-0808">Transferase</keyword>
<feature type="transmembrane region" description="Helical" evidence="1">
    <location>
        <begin position="270"/>
        <end position="291"/>
    </location>
</feature>
<dbReference type="InterPro" id="IPR001173">
    <property type="entry name" value="Glyco_trans_2-like"/>
</dbReference>
<dbReference type="Pfam" id="PF00535">
    <property type="entry name" value="Glycos_transf_2"/>
    <property type="match status" value="1"/>
</dbReference>
<dbReference type="InParanoid" id="A0A212RHJ4"/>
<dbReference type="OrthoDB" id="9810303at2"/>
<organism evidence="3 4">
    <name type="scientific">Thermoflexus hugenholtzii JAD2</name>
    <dbReference type="NCBI Taxonomy" id="877466"/>
    <lineage>
        <taxon>Bacteria</taxon>
        <taxon>Bacillati</taxon>
        <taxon>Chloroflexota</taxon>
        <taxon>Thermoflexia</taxon>
        <taxon>Thermoflexales</taxon>
        <taxon>Thermoflexaceae</taxon>
        <taxon>Thermoflexus</taxon>
    </lineage>
</organism>
<dbReference type="PANTHER" id="PTHR48090">
    <property type="entry name" value="UNDECAPRENYL-PHOSPHATE 4-DEOXY-4-FORMAMIDO-L-ARABINOSE TRANSFERASE-RELATED"/>
    <property type="match status" value="1"/>
</dbReference>